<evidence type="ECO:0000313" key="4">
    <source>
        <dbReference type="Proteomes" id="UP001153714"/>
    </source>
</evidence>
<feature type="region of interest" description="Disordered" evidence="2">
    <location>
        <begin position="394"/>
        <end position="429"/>
    </location>
</feature>
<feature type="compositionally biased region" description="Basic and acidic residues" evidence="2">
    <location>
        <begin position="88"/>
        <end position="98"/>
    </location>
</feature>
<gene>
    <name evidence="3" type="ORF">DIATSA_LOCUS7923</name>
</gene>
<feature type="region of interest" description="Disordered" evidence="2">
    <location>
        <begin position="458"/>
        <end position="615"/>
    </location>
</feature>
<feature type="compositionally biased region" description="Basic and acidic residues" evidence="2">
    <location>
        <begin position="857"/>
        <end position="872"/>
    </location>
</feature>
<feature type="region of interest" description="Disordered" evidence="2">
    <location>
        <begin position="271"/>
        <end position="301"/>
    </location>
</feature>
<name>A0A9N9WDE6_9NEOP</name>
<feature type="region of interest" description="Disordered" evidence="2">
    <location>
        <begin position="854"/>
        <end position="939"/>
    </location>
</feature>
<dbReference type="EMBL" id="OU893352">
    <property type="protein sequence ID" value="CAG9790254.1"/>
    <property type="molecule type" value="Genomic_DNA"/>
</dbReference>
<feature type="compositionally biased region" description="Low complexity" evidence="2">
    <location>
        <begin position="883"/>
        <end position="892"/>
    </location>
</feature>
<feature type="compositionally biased region" description="Polar residues" evidence="2">
    <location>
        <begin position="99"/>
        <end position="108"/>
    </location>
</feature>
<protein>
    <submittedName>
        <fullName evidence="3">Uncharacterized protein</fullName>
    </submittedName>
</protein>
<feature type="compositionally biased region" description="Basic and acidic residues" evidence="2">
    <location>
        <begin position="546"/>
        <end position="562"/>
    </location>
</feature>
<evidence type="ECO:0000256" key="1">
    <source>
        <dbReference type="SAM" id="Coils"/>
    </source>
</evidence>
<keyword evidence="1" id="KW-0175">Coiled coil</keyword>
<reference evidence="3" key="1">
    <citation type="submission" date="2021-12" db="EMBL/GenBank/DDBJ databases">
        <authorList>
            <person name="King R."/>
        </authorList>
    </citation>
    <scope>NUCLEOTIDE SEQUENCE</scope>
</reference>
<feature type="compositionally biased region" description="Acidic residues" evidence="2">
    <location>
        <begin position="586"/>
        <end position="610"/>
    </location>
</feature>
<feature type="compositionally biased region" description="Basic and acidic residues" evidence="2">
    <location>
        <begin position="154"/>
        <end position="164"/>
    </location>
</feature>
<feature type="coiled-coil region" evidence="1">
    <location>
        <begin position="362"/>
        <end position="389"/>
    </location>
</feature>
<reference evidence="3" key="2">
    <citation type="submission" date="2022-10" db="EMBL/GenBank/DDBJ databases">
        <authorList>
            <consortium name="ENA_rothamsted_submissions"/>
            <consortium name="culmorum"/>
            <person name="King R."/>
        </authorList>
    </citation>
    <scope>NUCLEOTIDE SEQUENCE</scope>
</reference>
<organism evidence="3 4">
    <name type="scientific">Diatraea saccharalis</name>
    <name type="common">sugarcane borer</name>
    <dbReference type="NCBI Taxonomy" id="40085"/>
    <lineage>
        <taxon>Eukaryota</taxon>
        <taxon>Metazoa</taxon>
        <taxon>Ecdysozoa</taxon>
        <taxon>Arthropoda</taxon>
        <taxon>Hexapoda</taxon>
        <taxon>Insecta</taxon>
        <taxon>Pterygota</taxon>
        <taxon>Neoptera</taxon>
        <taxon>Endopterygota</taxon>
        <taxon>Lepidoptera</taxon>
        <taxon>Glossata</taxon>
        <taxon>Ditrysia</taxon>
        <taxon>Pyraloidea</taxon>
        <taxon>Crambidae</taxon>
        <taxon>Crambinae</taxon>
        <taxon>Diatraea</taxon>
    </lineage>
</organism>
<evidence type="ECO:0000313" key="3">
    <source>
        <dbReference type="EMBL" id="CAG9790254.1"/>
    </source>
</evidence>
<feature type="compositionally biased region" description="Basic residues" evidence="2">
    <location>
        <begin position="217"/>
        <end position="228"/>
    </location>
</feature>
<sequence>MIHTHTSHLLYPTQHIHTQSHFHSYTYIYIHTLSHTHVSVCVCERRGRGGGRLTRSATKVGVARDPISTSSAGPSTSRDNESLYDSCSGREESLDRTNTRSPELVTQQDDTEDGALRERSPHRTPTPTTRSKARAEAVNPPPEQLAQIPVVEITRLDDDSVKDAEDSDPPESISTTASRRSSGSGNLRYFMGCGKRAHSDSNSAGSDNSAGTLTGRRIAKRKTKRATKRTAEESEEFATPTTPAPRSKAAYLKKAPAKTLDSGHMWGLAKSRNDTQIGSDDDYDPVMDEGGEPADGRALPPRAPVTILDINERALEQINRIANACAKSRNLKGTMVKEVNQGIKTLKYLLNQTLTVSADEEIRILRAENTRVRSELAHLSNELKALKKDMAARAMNPEGTTKRSQKKSLTTPPIIVQGNEMDEDLGLPSGTLGRLQNAALETASKYFEARLAGLESRLPPEKSYRPPLAADKRRESAQQNVDTQPGKPSPSGSFEGGHQKPKSGKGRGAALPKKGAAPNPKKDVPSSSKEAGQKKKATPPQQQGTLKKEEPLSKNVVRKEEFPPLQRAKKQRVDEPEKPGPSNCDGDIDESESDELEDSEESDTENEDELPSPNAMLSADLTNQLRQNREALLAEVNFMVDGMEAVINDRYYGRGKLADEICEFGGQGLVGVRHYYLKADKLWDKVEEYFFKSGKALDEMSSNIRRLMRRNKNLKCEIMMLRTGVLKSRVDEILGKKLRDAGCGTEAREVRDVTCGAKARPGVRERRIQTETSVSPSTKEAMTMVVLCMRERGCQTETSVSPGMSDWLNEPVMRDRCTQAEVFVPLKNFSDAGIQHVQHVGHCDVGVQSTIERKRRKVEEKNREDKERRVGGKEAPMPPRQAPAPMERAPVPEAREPPYTHKKKGRAKLKEMGTTAILVSIPPEEEKKGSITGKPSGRYSFRIWGSQELKWEEPPPGPCF</sequence>
<evidence type="ECO:0000256" key="2">
    <source>
        <dbReference type="SAM" id="MobiDB-lite"/>
    </source>
</evidence>
<feature type="region of interest" description="Disordered" evidence="2">
    <location>
        <begin position="48"/>
        <end position="250"/>
    </location>
</feature>
<feature type="compositionally biased region" description="Low complexity" evidence="2">
    <location>
        <begin position="172"/>
        <end position="185"/>
    </location>
</feature>
<dbReference type="OrthoDB" id="7492418at2759"/>
<proteinExistence type="predicted"/>
<keyword evidence="4" id="KW-1185">Reference proteome</keyword>
<feature type="compositionally biased region" description="Low complexity" evidence="2">
    <location>
        <begin position="200"/>
        <end position="211"/>
    </location>
</feature>
<dbReference type="AlphaFoldDB" id="A0A9N9WDE6"/>
<feature type="compositionally biased region" description="Polar residues" evidence="2">
    <location>
        <begin position="67"/>
        <end position="77"/>
    </location>
</feature>
<accession>A0A9N9WDE6</accession>
<dbReference type="Proteomes" id="UP001153714">
    <property type="component" value="Chromosome 21"/>
</dbReference>
<feature type="compositionally biased region" description="Basic and acidic residues" evidence="2">
    <location>
        <begin position="458"/>
        <end position="476"/>
    </location>
</feature>
<feature type="compositionally biased region" description="Acidic residues" evidence="2">
    <location>
        <begin position="279"/>
        <end position="292"/>
    </location>
</feature>